<proteinExistence type="inferred from homology"/>
<evidence type="ECO:0000256" key="2">
    <source>
        <dbReference type="ARBA" id="ARBA00006745"/>
    </source>
</evidence>
<dbReference type="Gene3D" id="3.20.20.140">
    <property type="entry name" value="Metal-dependent hydrolases"/>
    <property type="match status" value="1"/>
</dbReference>
<evidence type="ECO:0000256" key="7">
    <source>
        <dbReference type="NCBIfam" id="TIGR02967"/>
    </source>
</evidence>
<evidence type="ECO:0000313" key="11">
    <source>
        <dbReference type="Proteomes" id="UP001321786"/>
    </source>
</evidence>
<dbReference type="KEGG" id="hprf:HLPR_12580"/>
<dbReference type="Pfam" id="PF01979">
    <property type="entry name" value="Amidohydro_1"/>
    <property type="match status" value="1"/>
</dbReference>
<keyword evidence="6 8" id="KW-0862">Zinc</keyword>
<evidence type="ECO:0000256" key="8">
    <source>
        <dbReference type="RuleBase" id="RU366009"/>
    </source>
</evidence>
<keyword evidence="4 8" id="KW-0479">Metal-binding</keyword>
<dbReference type="SUPFAM" id="SSF51556">
    <property type="entry name" value="Metallo-dependent hydrolases"/>
    <property type="match status" value="1"/>
</dbReference>
<dbReference type="PANTHER" id="PTHR11271">
    <property type="entry name" value="GUANINE DEAMINASE"/>
    <property type="match status" value="1"/>
</dbReference>
<sequence length="418" mass="47195">MLKAYKGNILFTKTKDAFTIYEKGFVIVRDGYVERVTDKIDNINVDEIVDYGDRLIIPGFIDLHFHAPQFPNLGLGLDKELLPWLTDYTFPEEAKFSDLDYAKKVYSVVARTLLMNGTTRVVLFSSLHKESTGLLMDLINDVGIGAYVGKVNMDRNSPDYLIESTEDSLIKTEEIIKEYKDKYDLVKPIITPRFVPTCTSELMQGLSKLAKKYDLPIQTHISENTGEVEWVKELYPNSKSYANVYDDFDLLTEKTVLAHCVHNTDEEITLMSEKNVFAAHCPNANYNLSSGIMPVRKFMEKGVKVGLGTDVGAGHKVSIANVMSQAIQASKIKWLELNKEFSPLNTAEAFYLGTKGGGEFFGKVGSFEEGFEFDALIINDESLGEKDGRTLEERLQRFIYIGDDRNIENVYVKGNKIK</sequence>
<evidence type="ECO:0000256" key="1">
    <source>
        <dbReference type="ARBA" id="ARBA00004984"/>
    </source>
</evidence>
<dbReference type="InterPro" id="IPR014311">
    <property type="entry name" value="Guanine_deaminase"/>
</dbReference>
<evidence type="ECO:0000256" key="4">
    <source>
        <dbReference type="ARBA" id="ARBA00022723"/>
    </source>
</evidence>
<evidence type="ECO:0000259" key="9">
    <source>
        <dbReference type="Pfam" id="PF01979"/>
    </source>
</evidence>
<evidence type="ECO:0000313" key="10">
    <source>
        <dbReference type="EMBL" id="BEP28927.1"/>
    </source>
</evidence>
<comment type="similarity">
    <text evidence="2 8">Belongs to the metallo-dependent hydrolases superfamily. ATZ/TRZ family.</text>
</comment>
<gene>
    <name evidence="10" type="ORF">HLPR_12580</name>
</gene>
<dbReference type="GO" id="GO:0005829">
    <property type="term" value="C:cytosol"/>
    <property type="evidence" value="ECO:0007669"/>
    <property type="project" value="TreeGrafter"/>
</dbReference>
<dbReference type="RefSeq" id="WP_338537224.1">
    <property type="nucleotide sequence ID" value="NZ_AP028654.1"/>
</dbReference>
<evidence type="ECO:0000256" key="3">
    <source>
        <dbReference type="ARBA" id="ARBA00012781"/>
    </source>
</evidence>
<dbReference type="GO" id="GO:0008892">
    <property type="term" value="F:guanine deaminase activity"/>
    <property type="evidence" value="ECO:0007669"/>
    <property type="project" value="UniProtKB-UniRule"/>
</dbReference>
<keyword evidence="5 8" id="KW-0378">Hydrolase</keyword>
<dbReference type="NCBIfam" id="NF006679">
    <property type="entry name" value="PRK09228.1"/>
    <property type="match status" value="1"/>
</dbReference>
<reference evidence="10 11" key="1">
    <citation type="submission" date="2023-08" db="EMBL/GenBank/DDBJ databases">
        <title>Helicovermis profunda gen. nov., sp. nov., a novel mesophilic, fermentative bacterium within the Bacillota from a deep-sea hydrothermal vent chimney.</title>
        <authorList>
            <person name="Miyazaki U."/>
            <person name="Mizutani D."/>
            <person name="Hashimoto Y."/>
            <person name="Tame A."/>
            <person name="Sawayama S."/>
            <person name="Miyazaki J."/>
            <person name="Takai K."/>
            <person name="Nakagawa S."/>
        </authorList>
    </citation>
    <scope>NUCLEOTIDE SEQUENCE [LARGE SCALE GENOMIC DNA]</scope>
    <source>
        <strain evidence="10 11">S502</strain>
    </source>
</reference>
<comment type="pathway">
    <text evidence="1 8">Purine metabolism; guanine degradation; xanthine from guanine: step 1/1.</text>
</comment>
<protein>
    <recommendedName>
        <fullName evidence="3 7">Guanine deaminase</fullName>
        <shortName evidence="8">Guanase</shortName>
        <ecNumber evidence="3 7">3.5.4.3</ecNumber>
    </recommendedName>
    <alternativeName>
        <fullName evidence="8">Guanine aminohydrolase</fullName>
    </alternativeName>
</protein>
<dbReference type="InterPro" id="IPR032466">
    <property type="entry name" value="Metal_Hydrolase"/>
</dbReference>
<dbReference type="GO" id="GO:0008270">
    <property type="term" value="F:zinc ion binding"/>
    <property type="evidence" value="ECO:0007669"/>
    <property type="project" value="UniProtKB-UniRule"/>
</dbReference>
<comment type="cofactor">
    <cofactor evidence="8">
        <name>Zn(2+)</name>
        <dbReference type="ChEBI" id="CHEBI:29105"/>
    </cofactor>
    <text evidence="8">Binds 1 zinc ion per subunit.</text>
</comment>
<dbReference type="GO" id="GO:0006147">
    <property type="term" value="P:guanine catabolic process"/>
    <property type="evidence" value="ECO:0007669"/>
    <property type="project" value="UniProtKB-UniRule"/>
</dbReference>
<evidence type="ECO:0000256" key="5">
    <source>
        <dbReference type="ARBA" id="ARBA00022801"/>
    </source>
</evidence>
<keyword evidence="11" id="KW-1185">Reference proteome</keyword>
<dbReference type="Gene3D" id="2.30.40.10">
    <property type="entry name" value="Urease, subunit C, domain 1"/>
    <property type="match status" value="1"/>
</dbReference>
<name>A0AAU9E8A4_9FIRM</name>
<evidence type="ECO:0000256" key="6">
    <source>
        <dbReference type="ARBA" id="ARBA00022833"/>
    </source>
</evidence>
<comment type="catalytic activity">
    <reaction evidence="8">
        <text>guanine + H2O + H(+) = xanthine + NH4(+)</text>
        <dbReference type="Rhea" id="RHEA:14665"/>
        <dbReference type="ChEBI" id="CHEBI:15377"/>
        <dbReference type="ChEBI" id="CHEBI:15378"/>
        <dbReference type="ChEBI" id="CHEBI:16235"/>
        <dbReference type="ChEBI" id="CHEBI:17712"/>
        <dbReference type="ChEBI" id="CHEBI:28938"/>
        <dbReference type="EC" id="3.5.4.3"/>
    </reaction>
</comment>
<organism evidence="10 11">
    <name type="scientific">Helicovermis profundi</name>
    <dbReference type="NCBI Taxonomy" id="3065157"/>
    <lineage>
        <taxon>Bacteria</taxon>
        <taxon>Bacillati</taxon>
        <taxon>Bacillota</taxon>
        <taxon>Clostridia</taxon>
        <taxon>Helicovermis</taxon>
    </lineage>
</organism>
<dbReference type="AlphaFoldDB" id="A0AAU9E8A4"/>
<comment type="function">
    <text evidence="8">Catalyzes the hydrolytic deamination of guanine, producing xanthine and ammonia.</text>
</comment>
<dbReference type="Proteomes" id="UP001321786">
    <property type="component" value="Chromosome"/>
</dbReference>
<dbReference type="FunFam" id="3.20.20.140:FF:000022">
    <property type="entry name" value="Guanine deaminase"/>
    <property type="match status" value="1"/>
</dbReference>
<accession>A0AAU9E8A4</accession>
<dbReference type="InterPro" id="IPR011059">
    <property type="entry name" value="Metal-dep_hydrolase_composite"/>
</dbReference>
<dbReference type="EC" id="3.5.4.3" evidence="3 7"/>
<dbReference type="PANTHER" id="PTHR11271:SF6">
    <property type="entry name" value="GUANINE DEAMINASE"/>
    <property type="match status" value="1"/>
</dbReference>
<dbReference type="NCBIfam" id="TIGR02967">
    <property type="entry name" value="guan_deamin"/>
    <property type="match status" value="1"/>
</dbReference>
<dbReference type="EMBL" id="AP028654">
    <property type="protein sequence ID" value="BEP28927.1"/>
    <property type="molecule type" value="Genomic_DNA"/>
</dbReference>
<dbReference type="SUPFAM" id="SSF51338">
    <property type="entry name" value="Composite domain of metallo-dependent hydrolases"/>
    <property type="match status" value="2"/>
</dbReference>
<dbReference type="InterPro" id="IPR006680">
    <property type="entry name" value="Amidohydro-rel"/>
</dbReference>
<feature type="domain" description="Amidohydrolase-related" evidence="9">
    <location>
        <begin position="56"/>
        <end position="415"/>
    </location>
</feature>
<dbReference type="InterPro" id="IPR051607">
    <property type="entry name" value="Metallo-dep_hydrolases"/>
</dbReference>